<dbReference type="STRING" id="1210086.GCA_001613105_06066"/>
<dbReference type="Gene3D" id="3.30.450.40">
    <property type="match status" value="1"/>
</dbReference>
<proteinExistence type="predicted"/>
<keyword evidence="4" id="KW-0804">Transcription</keyword>
<dbReference type="GO" id="GO:0016301">
    <property type="term" value="F:kinase activity"/>
    <property type="evidence" value="ECO:0007669"/>
    <property type="project" value="UniProtKB-KW"/>
</dbReference>
<dbReference type="InterPro" id="IPR036388">
    <property type="entry name" value="WH-like_DNA-bd_sf"/>
</dbReference>
<dbReference type="SMART" id="SM00065">
    <property type="entry name" value="GAF"/>
    <property type="match status" value="1"/>
</dbReference>
<evidence type="ECO:0000256" key="1">
    <source>
        <dbReference type="ARBA" id="ARBA00022679"/>
    </source>
</evidence>
<dbReference type="InterPro" id="IPR012074">
    <property type="entry name" value="GAF_ANTAR"/>
</dbReference>
<organism evidence="6 7">
    <name type="scientific">Nocardia pseudobrasiliensis</name>
    <dbReference type="NCBI Taxonomy" id="45979"/>
    <lineage>
        <taxon>Bacteria</taxon>
        <taxon>Bacillati</taxon>
        <taxon>Actinomycetota</taxon>
        <taxon>Actinomycetes</taxon>
        <taxon>Mycobacteriales</taxon>
        <taxon>Nocardiaceae</taxon>
        <taxon>Nocardia</taxon>
    </lineage>
</organism>
<dbReference type="AlphaFoldDB" id="A0A370I8S1"/>
<gene>
    <name evidence="6" type="ORF">DFR76_10381</name>
</gene>
<comment type="caution">
    <text evidence="6">The sequence shown here is derived from an EMBL/GenBank/DDBJ whole genome shotgun (WGS) entry which is preliminary data.</text>
</comment>
<dbReference type="InterPro" id="IPR003018">
    <property type="entry name" value="GAF"/>
</dbReference>
<dbReference type="GO" id="GO:0003723">
    <property type="term" value="F:RNA binding"/>
    <property type="evidence" value="ECO:0007669"/>
    <property type="project" value="InterPro"/>
</dbReference>
<dbReference type="Pfam" id="PF13185">
    <property type="entry name" value="GAF_2"/>
    <property type="match status" value="1"/>
</dbReference>
<keyword evidence="1" id="KW-0808">Transferase</keyword>
<protein>
    <submittedName>
        <fullName evidence="6">GAF domain-containing protein</fullName>
    </submittedName>
</protein>
<dbReference type="SUPFAM" id="SSF55781">
    <property type="entry name" value="GAF domain-like"/>
    <property type="match status" value="1"/>
</dbReference>
<dbReference type="PIRSF" id="PIRSF036625">
    <property type="entry name" value="GAF_ANTAR"/>
    <property type="match status" value="1"/>
</dbReference>
<evidence type="ECO:0000313" key="6">
    <source>
        <dbReference type="EMBL" id="RDI67010.1"/>
    </source>
</evidence>
<dbReference type="Proteomes" id="UP000254869">
    <property type="component" value="Unassembled WGS sequence"/>
</dbReference>
<evidence type="ECO:0000256" key="3">
    <source>
        <dbReference type="ARBA" id="ARBA00023015"/>
    </source>
</evidence>
<name>A0A370I8S1_9NOCA</name>
<keyword evidence="3" id="KW-0805">Transcription regulation</keyword>
<dbReference type="EMBL" id="QQBC01000003">
    <property type="protein sequence ID" value="RDI67010.1"/>
    <property type="molecule type" value="Genomic_DNA"/>
</dbReference>
<feature type="domain" description="ANTAR" evidence="5">
    <location>
        <begin position="165"/>
        <end position="226"/>
    </location>
</feature>
<sequence>MADNEQLVSAVARLIFLPDAYGRSGVLLQLMSTATEALGLAGAAVTLVEGGHCEVAGATPDALREIEAAQCDCRCGPGLEALRRGESVAIADVRDYRTEWPEYTSVAVRHGVSAVAQIPMQLGDTRVGALGLFAPRPRQWSAAELSVGALLAGMAAGHLLTADKLQRQQQLTDQLQHALSSRIVVEQAKGVIAGAHRITPEAAYELIRGHARRRRVGVHEVARAIVELGLRL</sequence>
<keyword evidence="2" id="KW-0418">Kinase</keyword>
<dbReference type="InterPro" id="IPR029016">
    <property type="entry name" value="GAF-like_dom_sf"/>
</dbReference>
<evidence type="ECO:0000256" key="2">
    <source>
        <dbReference type="ARBA" id="ARBA00022777"/>
    </source>
</evidence>
<dbReference type="Gene3D" id="1.10.10.10">
    <property type="entry name" value="Winged helix-like DNA-binding domain superfamily/Winged helix DNA-binding domain"/>
    <property type="match status" value="1"/>
</dbReference>
<dbReference type="SUPFAM" id="SSF52172">
    <property type="entry name" value="CheY-like"/>
    <property type="match status" value="1"/>
</dbReference>
<reference evidence="6 7" key="1">
    <citation type="submission" date="2018-07" db="EMBL/GenBank/DDBJ databases">
        <title>Genomic Encyclopedia of Type Strains, Phase IV (KMG-IV): sequencing the most valuable type-strain genomes for metagenomic binning, comparative biology and taxonomic classification.</title>
        <authorList>
            <person name="Goeker M."/>
        </authorList>
    </citation>
    <scope>NUCLEOTIDE SEQUENCE [LARGE SCALE GENOMIC DNA]</scope>
    <source>
        <strain evidence="6 7">DSM 44290</strain>
    </source>
</reference>
<dbReference type="RefSeq" id="WP_068005026.1">
    <property type="nucleotide sequence ID" value="NZ_QQBC01000003.1"/>
</dbReference>
<evidence type="ECO:0000256" key="4">
    <source>
        <dbReference type="ARBA" id="ARBA00023163"/>
    </source>
</evidence>
<dbReference type="SMART" id="SM01012">
    <property type="entry name" value="ANTAR"/>
    <property type="match status" value="1"/>
</dbReference>
<evidence type="ECO:0000259" key="5">
    <source>
        <dbReference type="PROSITE" id="PS50921"/>
    </source>
</evidence>
<evidence type="ECO:0000313" key="7">
    <source>
        <dbReference type="Proteomes" id="UP000254869"/>
    </source>
</evidence>
<dbReference type="PROSITE" id="PS50921">
    <property type="entry name" value="ANTAR"/>
    <property type="match status" value="1"/>
</dbReference>
<accession>A0A370I8S1</accession>
<keyword evidence="7" id="KW-1185">Reference proteome</keyword>
<dbReference type="Pfam" id="PF03861">
    <property type="entry name" value="ANTAR"/>
    <property type="match status" value="1"/>
</dbReference>
<dbReference type="InterPro" id="IPR011006">
    <property type="entry name" value="CheY-like_superfamily"/>
</dbReference>
<dbReference type="InterPro" id="IPR005561">
    <property type="entry name" value="ANTAR"/>
</dbReference>